<dbReference type="EMBL" id="RIAX01000004">
    <property type="protein sequence ID" value="RNF39764.1"/>
    <property type="molecule type" value="Genomic_DNA"/>
</dbReference>
<protein>
    <submittedName>
        <fullName evidence="1">Uncharacterized protein</fullName>
    </submittedName>
</protein>
<evidence type="ECO:0000313" key="2">
    <source>
        <dbReference type="Proteomes" id="UP000275473"/>
    </source>
</evidence>
<organism evidence="1 2">
    <name type="scientific">Planococcus salinus</name>
    <dbReference type="NCBI Taxonomy" id="1848460"/>
    <lineage>
        <taxon>Bacteria</taxon>
        <taxon>Bacillati</taxon>
        <taxon>Bacillota</taxon>
        <taxon>Bacilli</taxon>
        <taxon>Bacillales</taxon>
        <taxon>Caryophanaceae</taxon>
        <taxon>Planococcus</taxon>
    </lineage>
</organism>
<keyword evidence="2" id="KW-1185">Reference proteome</keyword>
<dbReference type="Proteomes" id="UP000275473">
    <property type="component" value="Unassembled WGS sequence"/>
</dbReference>
<comment type="caution">
    <text evidence="1">The sequence shown here is derived from an EMBL/GenBank/DDBJ whole genome shotgun (WGS) entry which is preliminary data.</text>
</comment>
<dbReference type="AlphaFoldDB" id="A0A3M8P9A3"/>
<accession>A0A3M8P9A3</accession>
<gene>
    <name evidence="1" type="ORF">EEX84_07295</name>
</gene>
<sequence length="117" mass="13190">MYRPKFPLLAKLVTHMGSDYLPNYQGYKGKNVSSFGYVTVSDWGGECNLKKIMEKASVTISESNVQGALITANALLGFLDYCLNNEIEIEERKSLFLSCFTNKGYRTVAEMLRSENQ</sequence>
<proteinExistence type="predicted"/>
<reference evidence="1 2" key="1">
    <citation type="journal article" date="2018" name="Int. J. Syst. Evol. Microbiol.">
        <title>Planococcus salinus sp. nov., a moderately halophilic bacterium isolated from a saline-alkali soil.</title>
        <authorList>
            <person name="Gan L."/>
        </authorList>
    </citation>
    <scope>NUCLEOTIDE SEQUENCE [LARGE SCALE GENOMIC DNA]</scope>
    <source>
        <strain evidence="1 2">LCB217</strain>
    </source>
</reference>
<evidence type="ECO:0000313" key="1">
    <source>
        <dbReference type="EMBL" id="RNF39764.1"/>
    </source>
</evidence>
<name>A0A3M8P9A3_9BACL</name>